<dbReference type="EMBL" id="CP073355">
    <property type="protein sequence ID" value="URA09212.1"/>
    <property type="molecule type" value="Genomic_DNA"/>
</dbReference>
<dbReference type="GO" id="GO:0016903">
    <property type="term" value="F:oxidoreductase activity, acting on the aldehyde or oxo group of donors"/>
    <property type="evidence" value="ECO:0007669"/>
    <property type="project" value="InterPro"/>
</dbReference>
<sequence>MKEQVILSGFGGQGILSAGFLLAEASMQAGLNVTYYPSYGAEMRGGAANCHVVISDGEIYSPVIAGADTLIALSGPAFEKFSPLVKASGTILVDKSVQTKNVAARVIALPFEEVALKEVGNIRVLNTLILGTYAALHASWLKKEWLENALKHKFATKGEKVINLNLKALDRGYTLLS</sequence>
<dbReference type="SUPFAM" id="SSF53323">
    <property type="entry name" value="Pyruvate-ferredoxin oxidoreductase, PFOR, domain III"/>
    <property type="match status" value="1"/>
</dbReference>
<keyword evidence="1" id="KW-0560">Oxidoreductase</keyword>
<organism evidence="3 4">
    <name type="scientific">Thermospira aquatica</name>
    <dbReference type="NCBI Taxonomy" id="2828656"/>
    <lineage>
        <taxon>Bacteria</taxon>
        <taxon>Pseudomonadati</taxon>
        <taxon>Spirochaetota</taxon>
        <taxon>Spirochaetia</taxon>
        <taxon>Brevinematales</taxon>
        <taxon>Thermospiraceae</taxon>
        <taxon>Thermospira</taxon>
    </lineage>
</organism>
<dbReference type="RefSeq" id="WP_271434337.1">
    <property type="nucleotide sequence ID" value="NZ_CP073355.1"/>
</dbReference>
<reference evidence="3" key="2">
    <citation type="submission" date="2022-06" db="EMBL/GenBank/DDBJ databases">
        <title>Thermospira aquatica gen. nov., sp. nov.</title>
        <authorList>
            <person name="Ben Ali Gam Z."/>
            <person name="Labat M."/>
        </authorList>
    </citation>
    <scope>NUCLEOTIDE SEQUENCE</scope>
    <source>
        <strain evidence="3">F1F22</strain>
    </source>
</reference>
<dbReference type="InterPro" id="IPR052554">
    <property type="entry name" value="2-oxoglutarate_synth_KorC"/>
</dbReference>
<dbReference type="Gene3D" id="3.40.920.10">
    <property type="entry name" value="Pyruvate-ferredoxin oxidoreductase, PFOR, domain III"/>
    <property type="match status" value="1"/>
</dbReference>
<evidence type="ECO:0000256" key="1">
    <source>
        <dbReference type="ARBA" id="ARBA00023002"/>
    </source>
</evidence>
<gene>
    <name evidence="3" type="ORF">KDW03_06810</name>
</gene>
<dbReference type="InterPro" id="IPR002869">
    <property type="entry name" value="Pyrv_flavodox_OxRed_cen"/>
</dbReference>
<dbReference type="AlphaFoldDB" id="A0AAX3BAC9"/>
<dbReference type="Pfam" id="PF01558">
    <property type="entry name" value="POR"/>
    <property type="match status" value="1"/>
</dbReference>
<evidence type="ECO:0000313" key="4">
    <source>
        <dbReference type="Proteomes" id="UP001056539"/>
    </source>
</evidence>
<dbReference type="PANTHER" id="PTHR42730:SF1">
    <property type="entry name" value="2-OXOGLUTARATE SYNTHASE SUBUNIT KORC"/>
    <property type="match status" value="1"/>
</dbReference>
<evidence type="ECO:0000313" key="3">
    <source>
        <dbReference type="EMBL" id="URA09212.1"/>
    </source>
</evidence>
<evidence type="ECO:0000259" key="2">
    <source>
        <dbReference type="Pfam" id="PF01558"/>
    </source>
</evidence>
<name>A0AAX3BAC9_9SPIR</name>
<dbReference type="PANTHER" id="PTHR42730">
    <property type="entry name" value="2-OXOGLUTARATE SYNTHASE SUBUNIT KORC"/>
    <property type="match status" value="1"/>
</dbReference>
<reference evidence="3" key="1">
    <citation type="submission" date="2021-04" db="EMBL/GenBank/DDBJ databases">
        <authorList>
            <person name="Postec A."/>
        </authorList>
    </citation>
    <scope>NUCLEOTIDE SEQUENCE</scope>
    <source>
        <strain evidence="3">F1F22</strain>
    </source>
</reference>
<proteinExistence type="predicted"/>
<dbReference type="InterPro" id="IPR019752">
    <property type="entry name" value="Pyrv/ketoisovalerate_OxRed_cat"/>
</dbReference>
<protein>
    <submittedName>
        <fullName evidence="3">2-oxoacid:acceptor oxidoreductase family protein</fullName>
    </submittedName>
</protein>
<dbReference type="KEGG" id="taqu:KDW03_06810"/>
<accession>A0AAX3BAC9</accession>
<keyword evidence="4" id="KW-1185">Reference proteome</keyword>
<feature type="domain" description="Pyruvate/ketoisovalerate oxidoreductase catalytic" evidence="2">
    <location>
        <begin position="11"/>
        <end position="173"/>
    </location>
</feature>
<dbReference type="Proteomes" id="UP001056539">
    <property type="component" value="Chromosome"/>
</dbReference>